<protein>
    <submittedName>
        <fullName evidence="1">Uncharacterized protein</fullName>
    </submittedName>
</protein>
<sequence length="53" mass="5828">MGTLPNFLSFPSFTPPKDTMNLIRGCLNSIALNHSLAINYCVSQIRTLVEGQC</sequence>
<organism evidence="1">
    <name type="scientific">Rhizophora mucronata</name>
    <name type="common">Asiatic mangrove</name>
    <dbReference type="NCBI Taxonomy" id="61149"/>
    <lineage>
        <taxon>Eukaryota</taxon>
        <taxon>Viridiplantae</taxon>
        <taxon>Streptophyta</taxon>
        <taxon>Embryophyta</taxon>
        <taxon>Tracheophyta</taxon>
        <taxon>Spermatophyta</taxon>
        <taxon>Magnoliopsida</taxon>
        <taxon>eudicotyledons</taxon>
        <taxon>Gunneridae</taxon>
        <taxon>Pentapetalae</taxon>
        <taxon>rosids</taxon>
        <taxon>fabids</taxon>
        <taxon>Malpighiales</taxon>
        <taxon>Rhizophoraceae</taxon>
        <taxon>Rhizophora</taxon>
    </lineage>
</organism>
<dbReference type="EMBL" id="GGEC01034364">
    <property type="protein sequence ID" value="MBX14848.1"/>
    <property type="molecule type" value="Transcribed_RNA"/>
</dbReference>
<proteinExistence type="predicted"/>
<dbReference type="AlphaFoldDB" id="A0A2P2LA38"/>
<evidence type="ECO:0000313" key="1">
    <source>
        <dbReference type="EMBL" id="MBX14848.1"/>
    </source>
</evidence>
<reference evidence="1" key="1">
    <citation type="submission" date="2018-02" db="EMBL/GenBank/DDBJ databases">
        <title>Rhizophora mucronata_Transcriptome.</title>
        <authorList>
            <person name="Meera S.P."/>
            <person name="Sreeshan A."/>
            <person name="Augustine A."/>
        </authorList>
    </citation>
    <scope>NUCLEOTIDE SEQUENCE</scope>
    <source>
        <tissue evidence="1">Leaf</tissue>
    </source>
</reference>
<name>A0A2P2LA38_RHIMU</name>
<accession>A0A2P2LA38</accession>